<dbReference type="InterPro" id="IPR006860">
    <property type="entry name" value="FecR"/>
</dbReference>
<dbReference type="Gene3D" id="3.55.50.30">
    <property type="match status" value="1"/>
</dbReference>
<name>A0A1M5FN26_9BACT</name>
<dbReference type="PIRSF" id="PIRSF018266">
    <property type="entry name" value="FecR"/>
    <property type="match status" value="1"/>
</dbReference>
<sequence length="308" mass="35151">MQSMSNPEHNEYKKRWDALNEAPLEKDQREQIKSRIVETLSLSEQNAVSRSAFPKYAYVLTAAASLLLLAAILLGLHLNTNPVEDGLETKEYRTSVGETKRVQLFDGTQIWLNANSRLSVPANYNQANRVISLRGEAYFEVQPDSQHPFRVHSNGMSTQVLGTKFNVRSYRDDSLQYVSVVEGKVRVQTRGQDKNSFMKSKKQIDLEAGEQVQADVQKLSLIKKKMVNTKRIAAWRSGTLQFTQTPLKQVADDFSRRFGVMIRFAKPEMHEIRITGTFDNDSWEEIIEMICLSTDLNYEIADSTITIH</sequence>
<dbReference type="Gene3D" id="2.60.120.1440">
    <property type="match status" value="1"/>
</dbReference>
<accession>A0A1M5FN26</accession>
<dbReference type="InterPro" id="IPR032508">
    <property type="entry name" value="FecR_C"/>
</dbReference>
<keyword evidence="1" id="KW-0812">Transmembrane</keyword>
<dbReference type="InterPro" id="IPR012373">
    <property type="entry name" value="Ferrdict_sens_TM"/>
</dbReference>
<keyword evidence="1" id="KW-0472">Membrane</keyword>
<dbReference type="GO" id="GO:0016989">
    <property type="term" value="F:sigma factor antagonist activity"/>
    <property type="evidence" value="ECO:0007669"/>
    <property type="project" value="TreeGrafter"/>
</dbReference>
<dbReference type="AlphaFoldDB" id="A0A1M5FN26"/>
<reference evidence="4 5" key="1">
    <citation type="submission" date="2016-11" db="EMBL/GenBank/DDBJ databases">
        <authorList>
            <person name="Jaros S."/>
            <person name="Januszkiewicz K."/>
            <person name="Wedrychowicz H."/>
        </authorList>
    </citation>
    <scope>NUCLEOTIDE SEQUENCE [LARGE SCALE GENOMIC DNA]</scope>
    <source>
        <strain evidence="4 5">DSM 21986</strain>
    </source>
</reference>
<evidence type="ECO:0000256" key="1">
    <source>
        <dbReference type="SAM" id="Phobius"/>
    </source>
</evidence>
<dbReference type="PANTHER" id="PTHR30273">
    <property type="entry name" value="PERIPLASMIC SIGNAL SENSOR AND SIGMA FACTOR ACTIVATOR FECR-RELATED"/>
    <property type="match status" value="1"/>
</dbReference>
<organism evidence="4 5">
    <name type="scientific">Fodinibius roseus</name>
    <dbReference type="NCBI Taxonomy" id="1194090"/>
    <lineage>
        <taxon>Bacteria</taxon>
        <taxon>Pseudomonadati</taxon>
        <taxon>Balneolota</taxon>
        <taxon>Balneolia</taxon>
        <taxon>Balneolales</taxon>
        <taxon>Balneolaceae</taxon>
        <taxon>Fodinibius</taxon>
    </lineage>
</organism>
<proteinExistence type="predicted"/>
<gene>
    <name evidence="4" type="ORF">SAMN05443144_11583</name>
</gene>
<dbReference type="PANTHER" id="PTHR30273:SF2">
    <property type="entry name" value="PROTEIN FECR"/>
    <property type="match status" value="1"/>
</dbReference>
<evidence type="ECO:0000259" key="3">
    <source>
        <dbReference type="Pfam" id="PF16344"/>
    </source>
</evidence>
<dbReference type="Pfam" id="PF16344">
    <property type="entry name" value="FecR_C"/>
    <property type="match status" value="1"/>
</dbReference>
<dbReference type="Proteomes" id="UP000184041">
    <property type="component" value="Unassembled WGS sequence"/>
</dbReference>
<feature type="transmembrane region" description="Helical" evidence="1">
    <location>
        <begin position="56"/>
        <end position="78"/>
    </location>
</feature>
<dbReference type="Pfam" id="PF04773">
    <property type="entry name" value="FecR"/>
    <property type="match status" value="1"/>
</dbReference>
<keyword evidence="5" id="KW-1185">Reference proteome</keyword>
<dbReference type="EMBL" id="FQUS01000015">
    <property type="protein sequence ID" value="SHF92893.1"/>
    <property type="molecule type" value="Genomic_DNA"/>
</dbReference>
<protein>
    <submittedName>
        <fullName evidence="4">FecR family protein</fullName>
    </submittedName>
</protein>
<evidence type="ECO:0000259" key="2">
    <source>
        <dbReference type="Pfam" id="PF04773"/>
    </source>
</evidence>
<dbReference type="STRING" id="1194090.SAMN05443144_11583"/>
<evidence type="ECO:0000313" key="4">
    <source>
        <dbReference type="EMBL" id="SHF92893.1"/>
    </source>
</evidence>
<feature type="domain" description="Protein FecR C-terminal" evidence="3">
    <location>
        <begin position="240"/>
        <end position="307"/>
    </location>
</feature>
<evidence type="ECO:0000313" key="5">
    <source>
        <dbReference type="Proteomes" id="UP000184041"/>
    </source>
</evidence>
<feature type="domain" description="FecR protein" evidence="2">
    <location>
        <begin position="91"/>
        <end position="186"/>
    </location>
</feature>
<keyword evidence="1" id="KW-1133">Transmembrane helix</keyword>